<organism evidence="4 5">
    <name type="scientific">Clostridium ganghwense</name>
    <dbReference type="NCBI Taxonomy" id="312089"/>
    <lineage>
        <taxon>Bacteria</taxon>
        <taxon>Bacillati</taxon>
        <taxon>Bacillota</taxon>
        <taxon>Clostridia</taxon>
        <taxon>Eubacteriales</taxon>
        <taxon>Clostridiaceae</taxon>
        <taxon>Clostridium</taxon>
    </lineage>
</organism>
<keyword evidence="2" id="KW-1133">Transmembrane helix</keyword>
<comment type="caution">
    <text evidence="4">The sequence shown here is derived from an EMBL/GenBank/DDBJ whole genome shotgun (WGS) entry which is preliminary data.</text>
</comment>
<feature type="domain" description="Guanylate cyclase" evidence="3">
    <location>
        <begin position="417"/>
        <end position="549"/>
    </location>
</feature>
<keyword evidence="2" id="KW-0472">Membrane</keyword>
<evidence type="ECO:0000313" key="5">
    <source>
        <dbReference type="Proteomes" id="UP001079657"/>
    </source>
</evidence>
<dbReference type="CDD" id="cd07302">
    <property type="entry name" value="CHD"/>
    <property type="match status" value="1"/>
</dbReference>
<evidence type="ECO:0000313" key="4">
    <source>
        <dbReference type="EMBL" id="MCY6371731.1"/>
    </source>
</evidence>
<evidence type="ECO:0000259" key="3">
    <source>
        <dbReference type="PROSITE" id="PS50125"/>
    </source>
</evidence>
<comment type="similarity">
    <text evidence="1">Belongs to the adenylyl cyclase class-3 family.</text>
</comment>
<reference evidence="4" key="1">
    <citation type="submission" date="2022-12" db="EMBL/GenBank/DDBJ databases">
        <authorList>
            <person name="Wang J."/>
        </authorList>
    </citation>
    <scope>NUCLEOTIDE SEQUENCE</scope>
    <source>
        <strain evidence="4">HY-42-06</strain>
    </source>
</reference>
<evidence type="ECO:0000256" key="2">
    <source>
        <dbReference type="SAM" id="Phobius"/>
    </source>
</evidence>
<proteinExistence type="inferred from homology"/>
<dbReference type="Gene3D" id="3.30.70.1230">
    <property type="entry name" value="Nucleotide cyclase"/>
    <property type="match status" value="1"/>
</dbReference>
<sequence length="599" mass="67439">MRIKKYIFSLFLTLLVAITGFAGLFDGIENNVRDSVFQYKERNVDLENIVIVGIDDRSLNKIGRWPWDRSVHAELIEKLTEGEAVVIGVDVILSETSKKESDDVLVKVVKNVGNVVFPIVGNFNYKKLSANIGIDRIKGDVKPDSIIESFNELKKVCAAGHINVLEDPNDGVVRSALDSFKYNDKEIKSFDYTIVKEYEKRTGKKILNREIPKDFFNRYYINFNGKPGAFKAISYYDVLSGKVPSIYFKDKIVLIGPYAEGFPNDSFYTSIQKNAKMYGVEVHANIIQNIFHNNFKQEISELIKALIIIILGIAAHLIFNKINPKFSFIIFGVISALYLFVARFTYSKGYILNIAYPIILLALLYISSIVYKYLSEFAERRRVTNVFGKYVAPEVVDEILKGELKTLKLGGGKREISVLFVDIRGFTPLSEKVQPEQVVEILNEYLTLTSESIFKFGGTLDKFIGDATMAIFNAPLDLEDHPLKAVQAAFAMKKGSEDLKKKLEEKFGISVEFGIGVNTGYAVVGNIGSKTRMDYTAIGDTVNTSARLESNAKRGQILLSASTYERVKEKVTANYLGEMKVKGKEKMIPVYELKDIHID</sequence>
<dbReference type="PANTHER" id="PTHR43081">
    <property type="entry name" value="ADENYLATE CYCLASE, TERMINAL-DIFFERENTIATION SPECIFIC-RELATED"/>
    <property type="match status" value="1"/>
</dbReference>
<dbReference type="Proteomes" id="UP001079657">
    <property type="component" value="Unassembled WGS sequence"/>
</dbReference>
<keyword evidence="2" id="KW-0812">Transmembrane</keyword>
<protein>
    <submittedName>
        <fullName evidence="4">Adenylate/guanylate cyclase domain-containing protein</fullName>
    </submittedName>
</protein>
<dbReference type="SMART" id="SM00044">
    <property type="entry name" value="CYCc"/>
    <property type="match status" value="1"/>
</dbReference>
<dbReference type="EMBL" id="JAPQES010000005">
    <property type="protein sequence ID" value="MCY6371731.1"/>
    <property type="molecule type" value="Genomic_DNA"/>
</dbReference>
<feature type="transmembrane region" description="Helical" evidence="2">
    <location>
        <begin position="326"/>
        <end position="344"/>
    </location>
</feature>
<dbReference type="SUPFAM" id="SSF55073">
    <property type="entry name" value="Nucleotide cyclase"/>
    <property type="match status" value="1"/>
</dbReference>
<dbReference type="Pfam" id="PF00211">
    <property type="entry name" value="Guanylate_cyc"/>
    <property type="match status" value="1"/>
</dbReference>
<dbReference type="InterPro" id="IPR007890">
    <property type="entry name" value="CHASE2"/>
</dbReference>
<dbReference type="InterPro" id="IPR050697">
    <property type="entry name" value="Adenylyl/Guanylyl_Cyclase_3/4"/>
</dbReference>
<dbReference type="InterPro" id="IPR001054">
    <property type="entry name" value="A/G_cyclase"/>
</dbReference>
<evidence type="ECO:0000256" key="1">
    <source>
        <dbReference type="ARBA" id="ARBA00005381"/>
    </source>
</evidence>
<dbReference type="RefSeq" id="WP_268050613.1">
    <property type="nucleotide sequence ID" value="NZ_JAPQES010000005.1"/>
</dbReference>
<name>A0ABT4CUK4_9CLOT</name>
<accession>A0ABT4CUK4</accession>
<keyword evidence="5" id="KW-1185">Reference proteome</keyword>
<feature type="transmembrane region" description="Helical" evidence="2">
    <location>
        <begin position="350"/>
        <end position="374"/>
    </location>
</feature>
<feature type="transmembrane region" description="Helical" evidence="2">
    <location>
        <begin position="302"/>
        <end position="319"/>
    </location>
</feature>
<dbReference type="SMART" id="SM01080">
    <property type="entry name" value="CHASE2"/>
    <property type="match status" value="1"/>
</dbReference>
<dbReference type="Pfam" id="PF05226">
    <property type="entry name" value="CHASE2"/>
    <property type="match status" value="1"/>
</dbReference>
<dbReference type="PANTHER" id="PTHR43081:SF1">
    <property type="entry name" value="ADENYLATE CYCLASE, TERMINAL-DIFFERENTIATION SPECIFIC"/>
    <property type="match status" value="1"/>
</dbReference>
<dbReference type="PROSITE" id="PS50125">
    <property type="entry name" value="GUANYLATE_CYCLASE_2"/>
    <property type="match status" value="1"/>
</dbReference>
<gene>
    <name evidence="4" type="ORF">OXH55_13880</name>
</gene>
<dbReference type="InterPro" id="IPR029787">
    <property type="entry name" value="Nucleotide_cyclase"/>
</dbReference>